<dbReference type="EC" id="2.7.1.2" evidence="2"/>
<dbReference type="RefSeq" id="WP_228106195.1">
    <property type="nucleotide sequence ID" value="NZ_CP101637.1"/>
</dbReference>
<dbReference type="GO" id="GO:0004340">
    <property type="term" value="F:glucokinase activity"/>
    <property type="evidence" value="ECO:0007669"/>
    <property type="project" value="UniProtKB-EC"/>
</dbReference>
<keyword evidence="7" id="KW-0067">ATP-binding</keyword>
<dbReference type="Gene3D" id="3.30.420.40">
    <property type="match status" value="2"/>
</dbReference>
<evidence type="ECO:0000256" key="4">
    <source>
        <dbReference type="ARBA" id="ARBA00022679"/>
    </source>
</evidence>
<evidence type="ECO:0000256" key="1">
    <source>
        <dbReference type="ARBA" id="ARBA00006479"/>
    </source>
</evidence>
<name>A0ABY9Q7A3_9FIRM</name>
<accession>A0ABY9Q7A3</accession>
<dbReference type="EMBL" id="CP101637">
    <property type="protein sequence ID" value="WMT83239.1"/>
    <property type="molecule type" value="Genomic_DNA"/>
</dbReference>
<evidence type="ECO:0000313" key="9">
    <source>
        <dbReference type="EMBL" id="WMT83239.1"/>
    </source>
</evidence>
<evidence type="ECO:0000256" key="8">
    <source>
        <dbReference type="ARBA" id="ARBA00032386"/>
    </source>
</evidence>
<sequence>MKKYSLGIDIGGTTVKLGLFNIEGELLHKWEIETRKIDNGKYIFSDITESINSLLEERNISKDEVLGAGVGVPGPVRDDGIILGSVNLGWPVFNVSTTLEELLNIPIKVANDANIAALGEMYKGGGKGYKNMIMVTLGTGVGGGVIINNNVIAGDTGSGGEIGHMNVNPHEKISCNCGRKGCLEQYASATGIARLGREILEKESCGSKLRNIENITAKYVFDFAKENDELSVKVVEKFSSILGRALSNIACICNPEVFVIGGGVSKAGDMLLNNIKKYYSQNAFHATADTEFKLATLGNDAGIFGGAKLASEI</sequence>
<keyword evidence="10" id="KW-1185">Reference proteome</keyword>
<dbReference type="InterPro" id="IPR043129">
    <property type="entry name" value="ATPase_NBD"/>
</dbReference>
<dbReference type="Proteomes" id="UP001235030">
    <property type="component" value="Chromosome"/>
</dbReference>
<keyword evidence="6" id="KW-0418">Kinase</keyword>
<evidence type="ECO:0000256" key="6">
    <source>
        <dbReference type="ARBA" id="ARBA00022777"/>
    </source>
</evidence>
<proteinExistence type="inferred from homology"/>
<dbReference type="InterPro" id="IPR004654">
    <property type="entry name" value="ROK_glcA"/>
</dbReference>
<dbReference type="SUPFAM" id="SSF53067">
    <property type="entry name" value="Actin-like ATPase domain"/>
    <property type="match status" value="1"/>
</dbReference>
<evidence type="ECO:0000256" key="5">
    <source>
        <dbReference type="ARBA" id="ARBA00022741"/>
    </source>
</evidence>
<gene>
    <name evidence="9" type="primary">glcK</name>
    <name evidence="9" type="ORF">TEMA_37420</name>
</gene>
<keyword evidence="4 9" id="KW-0808">Transferase</keyword>
<evidence type="ECO:0000256" key="2">
    <source>
        <dbReference type="ARBA" id="ARBA00012323"/>
    </source>
</evidence>
<evidence type="ECO:0000256" key="3">
    <source>
        <dbReference type="ARBA" id="ARBA00014701"/>
    </source>
</evidence>
<evidence type="ECO:0000256" key="7">
    <source>
        <dbReference type="ARBA" id="ARBA00022840"/>
    </source>
</evidence>
<dbReference type="PANTHER" id="PTHR18964:SF149">
    <property type="entry name" value="BIFUNCTIONAL UDP-N-ACETYLGLUCOSAMINE 2-EPIMERASE_N-ACETYLMANNOSAMINE KINASE"/>
    <property type="match status" value="1"/>
</dbReference>
<reference evidence="9 10" key="1">
    <citation type="submission" date="2022-07" db="EMBL/GenBank/DDBJ databases">
        <title>Genome sequence of Terrisporobacter mayombei DSM6539.</title>
        <authorList>
            <person name="Boeer T."/>
            <person name="Bengelsdorf F.R."/>
            <person name="Daniel R."/>
            <person name="Poehlein A."/>
        </authorList>
    </citation>
    <scope>NUCLEOTIDE SEQUENCE [LARGE SCALE GENOMIC DNA]</scope>
    <source>
        <strain evidence="9 10">DSM 6539</strain>
    </source>
</reference>
<dbReference type="InterPro" id="IPR049874">
    <property type="entry name" value="ROK_cs"/>
</dbReference>
<dbReference type="InterPro" id="IPR000600">
    <property type="entry name" value="ROK"/>
</dbReference>
<dbReference type="Pfam" id="PF00480">
    <property type="entry name" value="ROK"/>
    <property type="match status" value="1"/>
</dbReference>
<keyword evidence="5" id="KW-0547">Nucleotide-binding</keyword>
<organism evidence="9 10">
    <name type="scientific">Terrisporobacter mayombei</name>
    <dbReference type="NCBI Taxonomy" id="1541"/>
    <lineage>
        <taxon>Bacteria</taxon>
        <taxon>Bacillati</taxon>
        <taxon>Bacillota</taxon>
        <taxon>Clostridia</taxon>
        <taxon>Peptostreptococcales</taxon>
        <taxon>Peptostreptococcaceae</taxon>
        <taxon>Terrisporobacter</taxon>
    </lineage>
</organism>
<dbReference type="PANTHER" id="PTHR18964">
    <property type="entry name" value="ROK (REPRESSOR, ORF, KINASE) FAMILY"/>
    <property type="match status" value="1"/>
</dbReference>
<protein>
    <recommendedName>
        <fullName evidence="3">Glucokinase</fullName>
        <ecNumber evidence="2">2.7.1.2</ecNumber>
    </recommendedName>
    <alternativeName>
        <fullName evidence="8">Glucose kinase</fullName>
    </alternativeName>
</protein>
<dbReference type="PROSITE" id="PS01125">
    <property type="entry name" value="ROK"/>
    <property type="match status" value="1"/>
</dbReference>
<dbReference type="NCBIfam" id="TIGR00744">
    <property type="entry name" value="ROK_glcA_fam"/>
    <property type="match status" value="1"/>
</dbReference>
<evidence type="ECO:0000313" key="10">
    <source>
        <dbReference type="Proteomes" id="UP001235030"/>
    </source>
</evidence>
<comment type="similarity">
    <text evidence="1">Belongs to the ROK (NagC/XylR) family.</text>
</comment>